<evidence type="ECO:0000313" key="1">
    <source>
        <dbReference type="EMBL" id="CAF1293604.1"/>
    </source>
</evidence>
<sequence>MLQTTGQGNEPKMRTFRGLKRDAAQRLTKDPMKSANLSESVPTMTYDATKEMNEIFHPTSKRDQVLSNEVMDRLVPLLEQHQQTDVPPSTFKQRVSVDTGDTDILASLFNSERLSLPPMPLQSQIPLTQLI</sequence>
<dbReference type="EMBL" id="CAJOBC010033947">
    <property type="protein sequence ID" value="CAF4103804.1"/>
    <property type="molecule type" value="Genomic_DNA"/>
</dbReference>
<name>A0A815D8C4_9BILA</name>
<dbReference type="EMBL" id="CAJNOQ010012166">
    <property type="protein sequence ID" value="CAF1293604.1"/>
    <property type="molecule type" value="Genomic_DNA"/>
</dbReference>
<protein>
    <submittedName>
        <fullName evidence="1">Uncharacterized protein</fullName>
    </submittedName>
</protein>
<keyword evidence="3" id="KW-1185">Reference proteome</keyword>
<reference evidence="1" key="1">
    <citation type="submission" date="2021-02" db="EMBL/GenBank/DDBJ databases">
        <authorList>
            <person name="Nowell W R."/>
        </authorList>
    </citation>
    <scope>NUCLEOTIDE SEQUENCE</scope>
</reference>
<proteinExistence type="predicted"/>
<evidence type="ECO:0000313" key="2">
    <source>
        <dbReference type="EMBL" id="CAF4103804.1"/>
    </source>
</evidence>
<dbReference type="Proteomes" id="UP000663829">
    <property type="component" value="Unassembled WGS sequence"/>
</dbReference>
<accession>A0A815D8C4</accession>
<evidence type="ECO:0000313" key="3">
    <source>
        <dbReference type="Proteomes" id="UP000663829"/>
    </source>
</evidence>
<dbReference type="AlphaFoldDB" id="A0A815D8C4"/>
<dbReference type="Proteomes" id="UP000681722">
    <property type="component" value="Unassembled WGS sequence"/>
</dbReference>
<organism evidence="1 3">
    <name type="scientific">Didymodactylos carnosus</name>
    <dbReference type="NCBI Taxonomy" id="1234261"/>
    <lineage>
        <taxon>Eukaryota</taxon>
        <taxon>Metazoa</taxon>
        <taxon>Spiralia</taxon>
        <taxon>Gnathifera</taxon>
        <taxon>Rotifera</taxon>
        <taxon>Eurotatoria</taxon>
        <taxon>Bdelloidea</taxon>
        <taxon>Philodinida</taxon>
        <taxon>Philodinidae</taxon>
        <taxon>Didymodactylos</taxon>
    </lineage>
</organism>
<comment type="caution">
    <text evidence="1">The sequence shown here is derived from an EMBL/GenBank/DDBJ whole genome shotgun (WGS) entry which is preliminary data.</text>
</comment>
<gene>
    <name evidence="1" type="ORF">GPM918_LOCUS28162</name>
    <name evidence="2" type="ORF">SRO942_LOCUS28630</name>
</gene>